<comment type="caution">
    <text evidence="3">The sequence shown here is derived from an EMBL/GenBank/DDBJ whole genome shotgun (WGS) entry which is preliminary data.</text>
</comment>
<keyword evidence="2" id="KW-0472">Membrane</keyword>
<dbReference type="AlphaFoldDB" id="A0AA39TTE4"/>
<evidence type="ECO:0000256" key="2">
    <source>
        <dbReference type="SAM" id="Phobius"/>
    </source>
</evidence>
<keyword evidence="4" id="KW-1185">Reference proteome</keyword>
<feature type="coiled-coil region" evidence="1">
    <location>
        <begin position="338"/>
        <end position="365"/>
    </location>
</feature>
<name>A0AA39TTE4_ARMTA</name>
<reference evidence="3" key="1">
    <citation type="submission" date="2023-06" db="EMBL/GenBank/DDBJ databases">
        <authorList>
            <consortium name="Lawrence Berkeley National Laboratory"/>
            <person name="Ahrendt S."/>
            <person name="Sahu N."/>
            <person name="Indic B."/>
            <person name="Wong-Bajracharya J."/>
            <person name="Merenyi Z."/>
            <person name="Ke H.-M."/>
            <person name="Monk M."/>
            <person name="Kocsube S."/>
            <person name="Drula E."/>
            <person name="Lipzen A."/>
            <person name="Balint B."/>
            <person name="Henrissat B."/>
            <person name="Andreopoulos B."/>
            <person name="Martin F.M."/>
            <person name="Harder C.B."/>
            <person name="Rigling D."/>
            <person name="Ford K.L."/>
            <person name="Foster G.D."/>
            <person name="Pangilinan J."/>
            <person name="Papanicolaou A."/>
            <person name="Barry K."/>
            <person name="LaButti K."/>
            <person name="Viragh M."/>
            <person name="Koriabine M."/>
            <person name="Yan M."/>
            <person name="Riley R."/>
            <person name="Champramary S."/>
            <person name="Plett K.L."/>
            <person name="Tsai I.J."/>
            <person name="Slot J."/>
            <person name="Sipos G."/>
            <person name="Plett J."/>
            <person name="Nagy L.G."/>
            <person name="Grigoriev I.V."/>
        </authorList>
    </citation>
    <scope>NUCLEOTIDE SEQUENCE</scope>
    <source>
        <strain evidence="3">CCBAS 213</strain>
    </source>
</reference>
<gene>
    <name evidence="3" type="ORF">EV420DRAFT_1256776</name>
</gene>
<proteinExistence type="predicted"/>
<evidence type="ECO:0000256" key="1">
    <source>
        <dbReference type="SAM" id="Coils"/>
    </source>
</evidence>
<accession>A0AA39TTE4</accession>
<protein>
    <submittedName>
        <fullName evidence="3">Uncharacterized protein</fullName>
    </submittedName>
</protein>
<keyword evidence="2" id="KW-1133">Transmembrane helix</keyword>
<sequence length="367" mass="41291">MLKGMSFAFWYALDVVHQAVRFLRQPLSFLVFLWVLAFLFGKISGVLQMALQPFCIIPGISHSSLCVSPSPHARAPKQADFSALVEVQSATFEQLLDGSVDGSMLSLDLRKAEMATSNLAALVRVSQLKSRERLNDALSNFIGSAKEAAIGLQRFSSHVQYTVDRIIAVNDYSLNTIEEARAKDGKYSLQSLIPWSSPTSSHEMILKTFSESMDILSQMTEILILKAQVQLKNLEDLEGNLIVINDIIVREDSEISADKAELLAALWTYLGGNRNTLREYDHRLGLLKNMSEYREKALRHVYSELHKLHEMSGNIEVLREHVSEPALLGSFVPPEVHIKSIKKGLERLETSNRQARERERDARKLLA</sequence>
<dbReference type="EMBL" id="JAUEPS010000001">
    <property type="protein sequence ID" value="KAK0469602.1"/>
    <property type="molecule type" value="Genomic_DNA"/>
</dbReference>
<evidence type="ECO:0000313" key="4">
    <source>
        <dbReference type="Proteomes" id="UP001175211"/>
    </source>
</evidence>
<keyword evidence="2" id="KW-0812">Transmembrane</keyword>
<organism evidence="3 4">
    <name type="scientific">Armillaria tabescens</name>
    <name type="common">Ringless honey mushroom</name>
    <name type="synonym">Agaricus tabescens</name>
    <dbReference type="NCBI Taxonomy" id="1929756"/>
    <lineage>
        <taxon>Eukaryota</taxon>
        <taxon>Fungi</taxon>
        <taxon>Dikarya</taxon>
        <taxon>Basidiomycota</taxon>
        <taxon>Agaricomycotina</taxon>
        <taxon>Agaricomycetes</taxon>
        <taxon>Agaricomycetidae</taxon>
        <taxon>Agaricales</taxon>
        <taxon>Marasmiineae</taxon>
        <taxon>Physalacriaceae</taxon>
        <taxon>Desarmillaria</taxon>
    </lineage>
</organism>
<feature type="transmembrane region" description="Helical" evidence="2">
    <location>
        <begin position="27"/>
        <end position="51"/>
    </location>
</feature>
<dbReference type="RefSeq" id="XP_060339395.1">
    <property type="nucleotide sequence ID" value="XM_060466788.1"/>
</dbReference>
<dbReference type="GeneID" id="85350336"/>
<keyword evidence="1" id="KW-0175">Coiled coil</keyword>
<evidence type="ECO:0000313" key="3">
    <source>
        <dbReference type="EMBL" id="KAK0469602.1"/>
    </source>
</evidence>
<dbReference type="Proteomes" id="UP001175211">
    <property type="component" value="Unassembled WGS sequence"/>
</dbReference>